<dbReference type="Proteomes" id="UP000594454">
    <property type="component" value="Chromosome 2"/>
</dbReference>
<dbReference type="AlphaFoldDB" id="A0A7R8UKK4"/>
<evidence type="ECO:0000313" key="2">
    <source>
        <dbReference type="Proteomes" id="UP000594454"/>
    </source>
</evidence>
<proteinExistence type="predicted"/>
<dbReference type="InParanoid" id="A0A7R8UKK4"/>
<accession>A0A7R8UKK4</accession>
<dbReference type="EMBL" id="LR899010">
    <property type="protein sequence ID" value="CAD7082588.1"/>
    <property type="molecule type" value="Genomic_DNA"/>
</dbReference>
<sequence length="102" mass="11669">MLVGSATRLISGRNAVQTVYWRVKKDGATTRLVKSNKTCTFNKNTKYPRSSPLTDPLRILGVISSTYAKDYYLERKKLSLEVLIVGIEVYLISTKRRENKKK</sequence>
<keyword evidence="2" id="KW-1185">Reference proteome</keyword>
<organism evidence="1 2">
    <name type="scientific">Hermetia illucens</name>
    <name type="common">Black soldier fly</name>
    <dbReference type="NCBI Taxonomy" id="343691"/>
    <lineage>
        <taxon>Eukaryota</taxon>
        <taxon>Metazoa</taxon>
        <taxon>Ecdysozoa</taxon>
        <taxon>Arthropoda</taxon>
        <taxon>Hexapoda</taxon>
        <taxon>Insecta</taxon>
        <taxon>Pterygota</taxon>
        <taxon>Neoptera</taxon>
        <taxon>Endopterygota</taxon>
        <taxon>Diptera</taxon>
        <taxon>Brachycera</taxon>
        <taxon>Stratiomyomorpha</taxon>
        <taxon>Stratiomyidae</taxon>
        <taxon>Hermetiinae</taxon>
        <taxon>Hermetia</taxon>
    </lineage>
</organism>
<gene>
    <name evidence="1" type="ORF">HERILL_LOCUS5611</name>
</gene>
<name>A0A7R8UKK4_HERIL</name>
<reference evidence="1 2" key="1">
    <citation type="submission" date="2020-11" db="EMBL/GenBank/DDBJ databases">
        <authorList>
            <person name="Wallbank WR R."/>
            <person name="Pardo Diaz C."/>
            <person name="Kozak K."/>
            <person name="Martin S."/>
            <person name="Jiggins C."/>
            <person name="Moest M."/>
            <person name="Warren A I."/>
            <person name="Generalovic N T."/>
            <person name="Byers J.R.P. K."/>
            <person name="Montejo-Kovacevich G."/>
            <person name="Yen C E."/>
        </authorList>
    </citation>
    <scope>NUCLEOTIDE SEQUENCE [LARGE SCALE GENOMIC DNA]</scope>
</reference>
<protein>
    <submittedName>
        <fullName evidence="1">Uncharacterized protein</fullName>
    </submittedName>
</protein>
<dbReference type="OrthoDB" id="7693982at2759"/>
<evidence type="ECO:0000313" key="1">
    <source>
        <dbReference type="EMBL" id="CAD7082588.1"/>
    </source>
</evidence>